<dbReference type="RefSeq" id="WP_093320417.1">
    <property type="nucleotide sequence ID" value="NZ_FOHV01000016.1"/>
</dbReference>
<dbReference type="InterPro" id="IPR036390">
    <property type="entry name" value="WH_DNA-bd_sf"/>
</dbReference>
<dbReference type="NCBIfam" id="NF008122">
    <property type="entry name" value="PRK10870.1"/>
    <property type="match status" value="1"/>
</dbReference>
<evidence type="ECO:0000256" key="2">
    <source>
        <dbReference type="ARBA" id="ARBA00023125"/>
    </source>
</evidence>
<dbReference type="GO" id="GO:0003677">
    <property type="term" value="F:DNA binding"/>
    <property type="evidence" value="ECO:0007669"/>
    <property type="project" value="UniProtKB-KW"/>
</dbReference>
<evidence type="ECO:0000313" key="6">
    <source>
        <dbReference type="Proteomes" id="UP000242642"/>
    </source>
</evidence>
<reference evidence="6" key="1">
    <citation type="submission" date="2016-10" db="EMBL/GenBank/DDBJ databases">
        <authorList>
            <person name="Varghese N."/>
            <person name="Submissions S."/>
        </authorList>
    </citation>
    <scope>NUCLEOTIDE SEQUENCE [LARGE SCALE GENOMIC DNA]</scope>
    <source>
        <strain evidence="6">DSM 18579</strain>
    </source>
</reference>
<keyword evidence="2" id="KW-0238">DNA-binding</keyword>
<evidence type="ECO:0000259" key="4">
    <source>
        <dbReference type="PROSITE" id="PS50995"/>
    </source>
</evidence>
<protein>
    <submittedName>
        <fullName evidence="5">MarR family transcriptional regulator, negative regulator of the multidrug operon emrRAB</fullName>
    </submittedName>
</protein>
<dbReference type="EMBL" id="FOHV01000016">
    <property type="protein sequence ID" value="SET31505.1"/>
    <property type="molecule type" value="Genomic_DNA"/>
</dbReference>
<evidence type="ECO:0000256" key="1">
    <source>
        <dbReference type="ARBA" id="ARBA00023015"/>
    </source>
</evidence>
<dbReference type="InterPro" id="IPR000835">
    <property type="entry name" value="HTH_MarR-typ"/>
</dbReference>
<dbReference type="PROSITE" id="PS50995">
    <property type="entry name" value="HTH_MARR_2"/>
    <property type="match status" value="1"/>
</dbReference>
<name>A0A1I0DGH4_9GAMM</name>
<accession>A0A1I0DGH4</accession>
<dbReference type="InterPro" id="IPR036388">
    <property type="entry name" value="WH-like_DNA-bd_sf"/>
</dbReference>
<dbReference type="Gene3D" id="1.10.10.10">
    <property type="entry name" value="Winged helix-like DNA-binding domain superfamily/Winged helix DNA-binding domain"/>
    <property type="match status" value="1"/>
</dbReference>
<dbReference type="AlphaFoldDB" id="A0A1I0DGH4"/>
<dbReference type="PRINTS" id="PR00598">
    <property type="entry name" value="HTHMARR"/>
</dbReference>
<proteinExistence type="predicted"/>
<sequence length="171" mass="20135">MNENKNLSFQSIEEKIRQYASRYEDYPLQAMLMYRMHVHIHHKMQDARNAILKENDINETLFMALIIIDSKPDRVIQPSELSSILGSSRTHITRIADELVARGWIERYSTEQDRRCLFLKLTESGVNFLAKISPKQFANLNHVWSALSFEEHIIYEKLSRKLLSKIEELTL</sequence>
<dbReference type="OrthoDB" id="5947517at2"/>
<keyword evidence="1" id="KW-0805">Transcription regulation</keyword>
<keyword evidence="6" id="KW-1185">Reference proteome</keyword>
<dbReference type="STRING" id="1123402.SAMN02583745_01979"/>
<dbReference type="GO" id="GO:0003700">
    <property type="term" value="F:DNA-binding transcription factor activity"/>
    <property type="evidence" value="ECO:0007669"/>
    <property type="project" value="InterPro"/>
</dbReference>
<gene>
    <name evidence="5" type="ORF">SAMN02583745_01979</name>
</gene>
<feature type="domain" description="HTH marR-type" evidence="4">
    <location>
        <begin position="30"/>
        <end position="164"/>
    </location>
</feature>
<keyword evidence="3" id="KW-0804">Transcription</keyword>
<evidence type="ECO:0000256" key="3">
    <source>
        <dbReference type="ARBA" id="ARBA00023163"/>
    </source>
</evidence>
<evidence type="ECO:0000313" key="5">
    <source>
        <dbReference type="EMBL" id="SET31505.1"/>
    </source>
</evidence>
<organism evidence="5 6">
    <name type="scientific">Thorsellia anophelis DSM 18579</name>
    <dbReference type="NCBI Taxonomy" id="1123402"/>
    <lineage>
        <taxon>Bacteria</taxon>
        <taxon>Pseudomonadati</taxon>
        <taxon>Pseudomonadota</taxon>
        <taxon>Gammaproteobacteria</taxon>
        <taxon>Enterobacterales</taxon>
        <taxon>Thorselliaceae</taxon>
        <taxon>Thorsellia</taxon>
    </lineage>
</organism>
<dbReference type="PANTHER" id="PTHR42756:SF1">
    <property type="entry name" value="TRANSCRIPTIONAL REPRESSOR OF EMRAB OPERON"/>
    <property type="match status" value="1"/>
</dbReference>
<dbReference type="SUPFAM" id="SSF46785">
    <property type="entry name" value="Winged helix' DNA-binding domain"/>
    <property type="match status" value="1"/>
</dbReference>
<dbReference type="Proteomes" id="UP000242642">
    <property type="component" value="Unassembled WGS sequence"/>
</dbReference>
<dbReference type="SMART" id="SM00347">
    <property type="entry name" value="HTH_MARR"/>
    <property type="match status" value="1"/>
</dbReference>
<dbReference type="Pfam" id="PF01047">
    <property type="entry name" value="MarR"/>
    <property type="match status" value="1"/>
</dbReference>
<dbReference type="PANTHER" id="PTHR42756">
    <property type="entry name" value="TRANSCRIPTIONAL REGULATOR, MARR"/>
    <property type="match status" value="1"/>
</dbReference>